<gene>
    <name evidence="3" type="primary">epsJ</name>
    <name evidence="3" type="ORF">G6CMJM_00610</name>
</gene>
<dbReference type="EMBL" id="PRLK01000014">
    <property type="protein sequence ID" value="RYC72301.1"/>
    <property type="molecule type" value="Genomic_DNA"/>
</dbReference>
<name>A0ABY0FH68_9BACT</name>
<dbReference type="RefSeq" id="WP_129719001.1">
    <property type="nucleotide sequence ID" value="NZ_PRLK01000014.1"/>
</dbReference>
<dbReference type="GO" id="GO:0016757">
    <property type="term" value="F:glycosyltransferase activity"/>
    <property type="evidence" value="ECO:0007669"/>
    <property type="project" value="UniProtKB-KW"/>
</dbReference>
<proteinExistence type="predicted"/>
<accession>A0ABY0FH68</accession>
<dbReference type="CDD" id="cd00761">
    <property type="entry name" value="Glyco_tranf_GTA_type"/>
    <property type="match status" value="1"/>
</dbReference>
<dbReference type="SUPFAM" id="SSF53448">
    <property type="entry name" value="Nucleotide-diphospho-sugar transferases"/>
    <property type="match status" value="1"/>
</dbReference>
<dbReference type="Pfam" id="PF00534">
    <property type="entry name" value="Glycos_transf_1"/>
    <property type="match status" value="1"/>
</dbReference>
<dbReference type="InterPro" id="IPR029044">
    <property type="entry name" value="Nucleotide-diphossugar_trans"/>
</dbReference>
<dbReference type="Gene3D" id="3.40.50.2000">
    <property type="entry name" value="Glycogen Phosphorylase B"/>
    <property type="match status" value="2"/>
</dbReference>
<evidence type="ECO:0000313" key="4">
    <source>
        <dbReference type="Proteomes" id="UP001190925"/>
    </source>
</evidence>
<dbReference type="SUPFAM" id="SSF53756">
    <property type="entry name" value="UDP-Glycosyltransferase/glycogen phosphorylase"/>
    <property type="match status" value="1"/>
</dbReference>
<feature type="domain" description="Glycosyl transferase family 1" evidence="1">
    <location>
        <begin position="543"/>
        <end position="698"/>
    </location>
</feature>
<evidence type="ECO:0000259" key="1">
    <source>
        <dbReference type="Pfam" id="PF00534"/>
    </source>
</evidence>
<dbReference type="InterPro" id="IPR001173">
    <property type="entry name" value="Glyco_trans_2-like"/>
</dbReference>
<protein>
    <submittedName>
        <fullName evidence="3">Glycosyltransferase EpsJ</fullName>
        <ecNumber evidence="3">2.4.-.-</ecNumber>
    </submittedName>
</protein>
<dbReference type="InterPro" id="IPR001296">
    <property type="entry name" value="Glyco_trans_1"/>
</dbReference>
<dbReference type="PANTHER" id="PTHR12526">
    <property type="entry name" value="GLYCOSYLTRANSFERASE"/>
    <property type="match status" value="1"/>
</dbReference>
<dbReference type="Proteomes" id="UP001190925">
    <property type="component" value="Unassembled WGS sequence"/>
</dbReference>
<evidence type="ECO:0000259" key="2">
    <source>
        <dbReference type="Pfam" id="PF00535"/>
    </source>
</evidence>
<feature type="domain" description="Glycosyltransferase 2-like" evidence="2">
    <location>
        <begin position="7"/>
        <end position="120"/>
    </location>
</feature>
<sequence length="719" mass="83702">MRKKVLSVVITAHKEGLFLNKTLLSISNGLNKIKDEYEIIINLDNSDKETNRIAKIWENKDENIKAYKVSFGNPADNRNDGINKAKGTYICVIDGDDLLSENWFKKGLEEIKKHKKDVILRPELHLQFGYNEYRYTIWKMRSSSDKATDAIQLAYWNLWTACLIAKKDTLKKVPYKPALNGFGYEDYLFCTDTRALDIAHIIVPETVVYYRRRSDSVSTEHINTILEYSDLFDIDYFKSLPFNNIEIKNNISKKFKVKLQRNFKRGYRFAFDTAKKVHTLNNLIAPSVREILYNKNLKKIGKWVVDDLKEINKIENQLYPTKGNISLLGFHPLSFNPYENSYGVMYQKLCRQLTGNKIDYLFLAPAMSGRGGTEKLIANYIKAIKKNYPNWNIAILSTKPYNELTLDYFKNLDVDMLDFGRITLGVGSYEKDIIWSRLLVQSKVKRLHIVNDEYWYRWISRHKKLIINNNYKVFVSLFMREFTHEKDRILTFADPHISENWEVINKVFTDNRKVIDEALENNAFEEEKMIVHYQPQDFSEMKKPKIIDNSKPIRILWASRISYQKRPDLLKKITAKLGDDYIVDAYGIFDESQINKKFFNGSKVNYKGKFNGISSIDTSQYDIYLYTSQTDGVPNILMEVISEGLPIVASNIGGISEVVKEGETGKLVDLEDLKGYINAIEELRNNPELAKKYATNAQSLVKEQHSWDKFYKVIKQDIA</sequence>
<keyword evidence="3" id="KW-0328">Glycosyltransferase</keyword>
<comment type="caution">
    <text evidence="3">The sequence shown here is derived from an EMBL/GenBank/DDBJ whole genome shotgun (WGS) entry which is preliminary data.</text>
</comment>
<dbReference type="Gene3D" id="3.90.550.10">
    <property type="entry name" value="Spore Coat Polysaccharide Biosynthesis Protein SpsA, Chain A"/>
    <property type="match status" value="1"/>
</dbReference>
<dbReference type="EC" id="2.4.-.-" evidence="3"/>
<dbReference type="CDD" id="cd03801">
    <property type="entry name" value="GT4_PimA-like"/>
    <property type="match status" value="1"/>
</dbReference>
<evidence type="ECO:0000313" key="3">
    <source>
        <dbReference type="EMBL" id="RYC72301.1"/>
    </source>
</evidence>
<dbReference type="Pfam" id="PF00535">
    <property type="entry name" value="Glycos_transf_2"/>
    <property type="match status" value="1"/>
</dbReference>
<keyword evidence="3" id="KW-0808">Transferase</keyword>
<keyword evidence="4" id="KW-1185">Reference proteome</keyword>
<dbReference type="PANTHER" id="PTHR12526:SF637">
    <property type="entry name" value="GLYCOSYLTRANSFERASE EPSF-RELATED"/>
    <property type="match status" value="1"/>
</dbReference>
<organism evidence="3 4">
    <name type="scientific">Candidatus Nanogingivalis gingivitcus</name>
    <dbReference type="NCBI Taxonomy" id="2171992"/>
    <lineage>
        <taxon>Bacteria</taxon>
        <taxon>Candidatus Saccharimonadota</taxon>
        <taxon>Candidatus Nanosyncoccalia</taxon>
        <taxon>Candidatus Nanogingivales</taxon>
        <taxon>Candidatus Nanogingivalaceae</taxon>
        <taxon>Candidatus Nanogingivalis</taxon>
    </lineage>
</organism>
<reference evidence="3 4" key="1">
    <citation type="journal article" date="2018" name="bioRxiv">
        <title>Evidence of independent acquisition and adaption of ultra-small bacteria to human hosts across the highly diverse yet reduced genomes of the phylum Saccharibacteria.</title>
        <authorList>
            <person name="McLean J.S."/>
            <person name="Bor B."/>
            <person name="To T.T."/>
            <person name="Liu Q."/>
            <person name="Kearns K.A."/>
            <person name="Solden L.M."/>
            <person name="Wrighton K.C."/>
            <person name="He X."/>
            <person name="Shi W."/>
        </authorList>
    </citation>
    <scope>NUCLEOTIDE SEQUENCE [LARGE SCALE GENOMIC DNA]</scope>
    <source>
        <strain evidence="3 4">TM7_CMJM_G6_1_HOT_870</strain>
    </source>
</reference>
<reference evidence="3 4" key="2">
    <citation type="journal article" date="2020" name="Cell Rep.">
        <title>Acquisition and Adaptation of Ultra-small Parasitic Reduced Genome Bacteria to Mammalian Hosts.</title>
        <authorList>
            <person name="McLean J.S."/>
            <person name="Bor B."/>
            <person name="Kerns K.A."/>
            <person name="Liu Q."/>
            <person name="To T.T."/>
            <person name="Solden L."/>
            <person name="Hendrickson E.L."/>
            <person name="Wrighton K."/>
            <person name="Shi W."/>
            <person name="He X."/>
        </authorList>
    </citation>
    <scope>NUCLEOTIDE SEQUENCE [LARGE SCALE GENOMIC DNA]</scope>
    <source>
        <strain evidence="3 4">TM7_CMJM_G6_1_HOT_870</strain>
    </source>
</reference>